<evidence type="ECO:0000313" key="3">
    <source>
        <dbReference type="EMBL" id="KAH7550030.1"/>
    </source>
</evidence>
<evidence type="ECO:0000313" key="4">
    <source>
        <dbReference type="Proteomes" id="UP000827721"/>
    </source>
</evidence>
<keyword evidence="2" id="KW-1133">Transmembrane helix</keyword>
<reference evidence="3 4" key="1">
    <citation type="submission" date="2021-02" db="EMBL/GenBank/DDBJ databases">
        <title>Plant Genome Project.</title>
        <authorList>
            <person name="Zhang R.-G."/>
        </authorList>
    </citation>
    <scope>NUCLEOTIDE SEQUENCE [LARGE SCALE GENOMIC DNA]</scope>
    <source>
        <tissue evidence="3">Leaves</tissue>
    </source>
</reference>
<comment type="caution">
    <text evidence="3">The sequence shown here is derived from an EMBL/GenBank/DDBJ whole genome shotgun (WGS) entry which is preliminary data.</text>
</comment>
<evidence type="ECO:0000256" key="2">
    <source>
        <dbReference type="SAM" id="Phobius"/>
    </source>
</evidence>
<keyword evidence="4" id="KW-1185">Reference proteome</keyword>
<organism evidence="3 4">
    <name type="scientific">Xanthoceras sorbifolium</name>
    <dbReference type="NCBI Taxonomy" id="99658"/>
    <lineage>
        <taxon>Eukaryota</taxon>
        <taxon>Viridiplantae</taxon>
        <taxon>Streptophyta</taxon>
        <taxon>Embryophyta</taxon>
        <taxon>Tracheophyta</taxon>
        <taxon>Spermatophyta</taxon>
        <taxon>Magnoliopsida</taxon>
        <taxon>eudicotyledons</taxon>
        <taxon>Gunneridae</taxon>
        <taxon>Pentapetalae</taxon>
        <taxon>rosids</taxon>
        <taxon>malvids</taxon>
        <taxon>Sapindales</taxon>
        <taxon>Sapindaceae</taxon>
        <taxon>Xanthoceroideae</taxon>
        <taxon>Xanthoceras</taxon>
    </lineage>
</organism>
<dbReference type="EMBL" id="JAFEMO010000013">
    <property type="protein sequence ID" value="KAH7550030.1"/>
    <property type="molecule type" value="Genomic_DNA"/>
</dbReference>
<dbReference type="Proteomes" id="UP000827721">
    <property type="component" value="Unassembled WGS sequence"/>
</dbReference>
<evidence type="ECO:0000256" key="1">
    <source>
        <dbReference type="SAM" id="MobiDB-lite"/>
    </source>
</evidence>
<keyword evidence="2" id="KW-0812">Transmembrane</keyword>
<gene>
    <name evidence="3" type="ORF">JRO89_XS13G0122400</name>
</gene>
<keyword evidence="2" id="KW-0472">Membrane</keyword>
<proteinExistence type="predicted"/>
<protein>
    <submittedName>
        <fullName evidence="3">Uncharacterized protein</fullName>
    </submittedName>
</protein>
<feature type="region of interest" description="Disordered" evidence="1">
    <location>
        <begin position="1"/>
        <end position="25"/>
    </location>
</feature>
<feature type="region of interest" description="Disordered" evidence="1">
    <location>
        <begin position="267"/>
        <end position="320"/>
    </location>
</feature>
<accession>A0ABQ8H7Y6</accession>
<name>A0ABQ8H7Y6_9ROSI</name>
<feature type="compositionally biased region" description="Basic and acidic residues" evidence="1">
    <location>
        <begin position="306"/>
        <end position="320"/>
    </location>
</feature>
<sequence>MRRDSVHVDVPPPNPILHANRNESTVHGDNDLHVPPFSVADSGSRGVVIPSDGLTVDGTQGLRSFVERARRTRFSTPNTRTVKIGSINDLAVEGSISKLPVTDLGQSTKILLVRKSSSRSTDMVGVDTGNLQIQISSRSGVQAAGTEATVISYFVNLFKSSSLLTTALGTIVDSLAHRLLPAAYRHLDRLVTSEEVQIALFQMAPSKPPSLPVKCYIIIMMKVTLLVLFVGFLLISASLQAEAKRLISEEKQKLMMDRRSRLLISKRHNMESETITSNNDDAKDDDVDSEPNESYGKYGNNNGSDSESHHYYPNDKKPKD</sequence>
<feature type="transmembrane region" description="Helical" evidence="2">
    <location>
        <begin position="216"/>
        <end position="235"/>
    </location>
</feature>
<feature type="compositionally biased region" description="Acidic residues" evidence="1">
    <location>
        <begin position="282"/>
        <end position="291"/>
    </location>
</feature>